<dbReference type="InterPro" id="IPR001789">
    <property type="entry name" value="Sig_transdc_resp-reg_receiver"/>
</dbReference>
<proteinExistence type="predicted"/>
<evidence type="ECO:0000256" key="4">
    <source>
        <dbReference type="ARBA" id="ARBA00023163"/>
    </source>
</evidence>
<evidence type="ECO:0000259" key="6">
    <source>
        <dbReference type="PROSITE" id="PS50043"/>
    </source>
</evidence>
<evidence type="ECO:0000256" key="3">
    <source>
        <dbReference type="ARBA" id="ARBA00023125"/>
    </source>
</evidence>
<dbReference type="PROSITE" id="PS00622">
    <property type="entry name" value="HTH_LUXR_1"/>
    <property type="match status" value="1"/>
</dbReference>
<accession>A0A917AM74</accession>
<organism evidence="8 9">
    <name type="scientific">Nesterenkonia cremea</name>
    <dbReference type="NCBI Taxonomy" id="1882340"/>
    <lineage>
        <taxon>Bacteria</taxon>
        <taxon>Bacillati</taxon>
        <taxon>Actinomycetota</taxon>
        <taxon>Actinomycetes</taxon>
        <taxon>Micrococcales</taxon>
        <taxon>Micrococcaceae</taxon>
        <taxon>Nesterenkonia</taxon>
    </lineage>
</organism>
<evidence type="ECO:0000313" key="8">
    <source>
        <dbReference type="EMBL" id="GGE58240.1"/>
    </source>
</evidence>
<reference evidence="8" key="1">
    <citation type="journal article" date="2014" name="Int. J. Syst. Evol. Microbiol.">
        <title>Complete genome sequence of Corynebacterium casei LMG S-19264T (=DSM 44701T), isolated from a smear-ripened cheese.</title>
        <authorList>
            <consortium name="US DOE Joint Genome Institute (JGI-PGF)"/>
            <person name="Walter F."/>
            <person name="Albersmeier A."/>
            <person name="Kalinowski J."/>
            <person name="Ruckert C."/>
        </authorList>
    </citation>
    <scope>NUCLEOTIDE SEQUENCE</scope>
    <source>
        <strain evidence="8">CGMCC 1.15388</strain>
    </source>
</reference>
<name>A0A917AM74_9MICC</name>
<dbReference type="InterPro" id="IPR016032">
    <property type="entry name" value="Sig_transdc_resp-reg_C-effctor"/>
</dbReference>
<dbReference type="PROSITE" id="PS50110">
    <property type="entry name" value="RESPONSE_REGULATORY"/>
    <property type="match status" value="1"/>
</dbReference>
<dbReference type="Pfam" id="PF00072">
    <property type="entry name" value="Response_reg"/>
    <property type="match status" value="1"/>
</dbReference>
<keyword evidence="9" id="KW-1185">Reference proteome</keyword>
<keyword evidence="2" id="KW-0805">Transcription regulation</keyword>
<dbReference type="SUPFAM" id="SSF52172">
    <property type="entry name" value="CheY-like"/>
    <property type="match status" value="1"/>
</dbReference>
<dbReference type="Proteomes" id="UP000633136">
    <property type="component" value="Unassembled WGS sequence"/>
</dbReference>
<feature type="domain" description="HTH luxR-type" evidence="6">
    <location>
        <begin position="154"/>
        <end position="219"/>
    </location>
</feature>
<dbReference type="RefSeq" id="WP_188682042.1">
    <property type="nucleotide sequence ID" value="NZ_BMIS01000001.1"/>
</dbReference>
<dbReference type="Pfam" id="PF00196">
    <property type="entry name" value="GerE"/>
    <property type="match status" value="1"/>
</dbReference>
<dbReference type="InterPro" id="IPR058245">
    <property type="entry name" value="NreC/VraR/RcsB-like_REC"/>
</dbReference>
<dbReference type="GO" id="GO:0003677">
    <property type="term" value="F:DNA binding"/>
    <property type="evidence" value="ECO:0007669"/>
    <property type="project" value="UniProtKB-KW"/>
</dbReference>
<dbReference type="CDD" id="cd17535">
    <property type="entry name" value="REC_NarL-like"/>
    <property type="match status" value="1"/>
</dbReference>
<keyword evidence="1 5" id="KW-0597">Phosphoprotein</keyword>
<sequence length="223" mass="23681">MTTTVHLADDQALLRAGFAMVINSQPDMTVTGQAGTGAEALRAARDHQPDVLLMDIRMPEMDGLEATEKIAADPTLADTRVIVLTTFDTDEYALHALRAGAAGFLLKDVQPEVLLDSIRTVMQGGAVIAPTTTRRLLNSALLGDGAAPSPSPDQQRRLALLTGRERQMLEEMATGASNAEIAAKLYVSEATVKTHVGHVLAKLGARDRVQAVVFAYEAGVVVP</sequence>
<evidence type="ECO:0000256" key="5">
    <source>
        <dbReference type="PROSITE-ProRule" id="PRU00169"/>
    </source>
</evidence>
<evidence type="ECO:0000313" key="9">
    <source>
        <dbReference type="Proteomes" id="UP000633136"/>
    </source>
</evidence>
<dbReference type="AlphaFoldDB" id="A0A917AM74"/>
<dbReference type="InterPro" id="IPR011006">
    <property type="entry name" value="CheY-like_superfamily"/>
</dbReference>
<evidence type="ECO:0000256" key="1">
    <source>
        <dbReference type="ARBA" id="ARBA00022553"/>
    </source>
</evidence>
<dbReference type="GO" id="GO:0000160">
    <property type="term" value="P:phosphorelay signal transduction system"/>
    <property type="evidence" value="ECO:0007669"/>
    <property type="project" value="InterPro"/>
</dbReference>
<dbReference type="SMART" id="SM00448">
    <property type="entry name" value="REC"/>
    <property type="match status" value="1"/>
</dbReference>
<feature type="domain" description="Response regulatory" evidence="7">
    <location>
        <begin position="4"/>
        <end position="122"/>
    </location>
</feature>
<dbReference type="GO" id="GO:0006355">
    <property type="term" value="P:regulation of DNA-templated transcription"/>
    <property type="evidence" value="ECO:0007669"/>
    <property type="project" value="InterPro"/>
</dbReference>
<feature type="modified residue" description="4-aspartylphosphate" evidence="5">
    <location>
        <position position="55"/>
    </location>
</feature>
<keyword evidence="3 8" id="KW-0238">DNA-binding</keyword>
<comment type="caution">
    <text evidence="8">The sequence shown here is derived from an EMBL/GenBank/DDBJ whole genome shotgun (WGS) entry which is preliminary data.</text>
</comment>
<keyword evidence="4" id="KW-0804">Transcription</keyword>
<dbReference type="InterPro" id="IPR039420">
    <property type="entry name" value="WalR-like"/>
</dbReference>
<dbReference type="SMART" id="SM00421">
    <property type="entry name" value="HTH_LUXR"/>
    <property type="match status" value="1"/>
</dbReference>
<reference evidence="8" key="2">
    <citation type="submission" date="2020-09" db="EMBL/GenBank/DDBJ databases">
        <authorList>
            <person name="Sun Q."/>
            <person name="Zhou Y."/>
        </authorList>
    </citation>
    <scope>NUCLEOTIDE SEQUENCE</scope>
    <source>
        <strain evidence="8">CGMCC 1.15388</strain>
    </source>
</reference>
<dbReference type="PROSITE" id="PS50043">
    <property type="entry name" value="HTH_LUXR_2"/>
    <property type="match status" value="1"/>
</dbReference>
<gene>
    <name evidence="8" type="ORF">GCM10011401_01230</name>
</gene>
<dbReference type="EMBL" id="BMIS01000001">
    <property type="protein sequence ID" value="GGE58240.1"/>
    <property type="molecule type" value="Genomic_DNA"/>
</dbReference>
<evidence type="ECO:0000259" key="7">
    <source>
        <dbReference type="PROSITE" id="PS50110"/>
    </source>
</evidence>
<dbReference type="PANTHER" id="PTHR43214:SF24">
    <property type="entry name" value="TRANSCRIPTIONAL REGULATORY PROTEIN NARL-RELATED"/>
    <property type="match status" value="1"/>
</dbReference>
<dbReference type="CDD" id="cd06170">
    <property type="entry name" value="LuxR_C_like"/>
    <property type="match status" value="1"/>
</dbReference>
<dbReference type="PRINTS" id="PR00038">
    <property type="entry name" value="HTHLUXR"/>
</dbReference>
<dbReference type="SUPFAM" id="SSF46894">
    <property type="entry name" value="C-terminal effector domain of the bipartite response regulators"/>
    <property type="match status" value="1"/>
</dbReference>
<dbReference type="PANTHER" id="PTHR43214">
    <property type="entry name" value="TWO-COMPONENT RESPONSE REGULATOR"/>
    <property type="match status" value="1"/>
</dbReference>
<protein>
    <submittedName>
        <fullName evidence="8">DNA-binding response regulator</fullName>
    </submittedName>
</protein>
<evidence type="ECO:0000256" key="2">
    <source>
        <dbReference type="ARBA" id="ARBA00023015"/>
    </source>
</evidence>
<dbReference type="Gene3D" id="3.40.50.2300">
    <property type="match status" value="1"/>
</dbReference>
<dbReference type="InterPro" id="IPR000792">
    <property type="entry name" value="Tscrpt_reg_LuxR_C"/>
</dbReference>